<dbReference type="InterPro" id="IPR039470">
    <property type="entry name" value="Nuc_deoxyri_tr2"/>
</dbReference>
<keyword evidence="2" id="KW-1185">Reference proteome</keyword>
<dbReference type="Gene3D" id="3.40.50.450">
    <property type="match status" value="1"/>
</dbReference>
<accession>A0A395RFI7</accession>
<dbReference type="AlphaFoldDB" id="A0A395RFI7"/>
<dbReference type="OrthoDB" id="2893324at2759"/>
<dbReference type="Pfam" id="PF15891">
    <property type="entry name" value="Nuc_deoxyri_tr2"/>
    <property type="match status" value="1"/>
</dbReference>
<sequence length="176" mass="19870">MTSQAIVVMAPQKPNLSNDTTSIFLAGTTTSTNEPNWRQSFTAALANFPIAIFDPSRPDWDSTWREDFSDERWAEQISWELDMQEAADIVVFMFDRVTDAPISLMELGLAVKTKQVIVCAHNEYRKRGNVDAVCRRFGAKMVSTENELLDGLIALLDHQPSRKDSTHWTVGGEPHR</sequence>
<name>A0A395RFI7_9HYPO</name>
<gene>
    <name evidence="1" type="ORF">FLONG3_11352</name>
</gene>
<reference evidence="1 2" key="1">
    <citation type="journal article" date="2018" name="PLoS Pathog.">
        <title>Evolution of structural diversity of trichothecenes, a family of toxins produced by plant pathogenic and entomopathogenic fungi.</title>
        <authorList>
            <person name="Proctor R.H."/>
            <person name="McCormick S.P."/>
            <person name="Kim H.S."/>
            <person name="Cardoza R.E."/>
            <person name="Stanley A.M."/>
            <person name="Lindo L."/>
            <person name="Kelly A."/>
            <person name="Brown D.W."/>
            <person name="Lee T."/>
            <person name="Vaughan M.M."/>
            <person name="Alexander N.J."/>
            <person name="Busman M."/>
            <person name="Gutierrez S."/>
        </authorList>
    </citation>
    <scope>NUCLEOTIDE SEQUENCE [LARGE SCALE GENOMIC DNA]</scope>
    <source>
        <strain evidence="1 2">NRRL 20695</strain>
    </source>
</reference>
<dbReference type="EMBL" id="PXOG01000423">
    <property type="protein sequence ID" value="RGP58871.1"/>
    <property type="molecule type" value="Genomic_DNA"/>
</dbReference>
<organism evidence="1 2">
    <name type="scientific">Fusarium longipes</name>
    <dbReference type="NCBI Taxonomy" id="694270"/>
    <lineage>
        <taxon>Eukaryota</taxon>
        <taxon>Fungi</taxon>
        <taxon>Dikarya</taxon>
        <taxon>Ascomycota</taxon>
        <taxon>Pezizomycotina</taxon>
        <taxon>Sordariomycetes</taxon>
        <taxon>Hypocreomycetidae</taxon>
        <taxon>Hypocreales</taxon>
        <taxon>Nectriaceae</taxon>
        <taxon>Fusarium</taxon>
    </lineage>
</organism>
<proteinExistence type="predicted"/>
<dbReference type="Proteomes" id="UP000266234">
    <property type="component" value="Unassembled WGS sequence"/>
</dbReference>
<comment type="caution">
    <text evidence="1">The sequence shown here is derived from an EMBL/GenBank/DDBJ whole genome shotgun (WGS) entry which is preliminary data.</text>
</comment>
<evidence type="ECO:0000313" key="2">
    <source>
        <dbReference type="Proteomes" id="UP000266234"/>
    </source>
</evidence>
<evidence type="ECO:0000313" key="1">
    <source>
        <dbReference type="EMBL" id="RGP58871.1"/>
    </source>
</evidence>
<protein>
    <submittedName>
        <fullName evidence="1">Uncharacterized protein</fullName>
    </submittedName>
</protein>
<dbReference type="SUPFAM" id="SSF52309">
    <property type="entry name" value="N-(deoxy)ribosyltransferase-like"/>
    <property type="match status" value="1"/>
</dbReference>